<evidence type="ECO:0000313" key="2">
    <source>
        <dbReference type="Proteomes" id="UP001054252"/>
    </source>
</evidence>
<sequence length="74" mass="7950">MCAKGFPSRQSPELAFKGESLDDLVTNDRGSCLSPWGGIIRGWSSTLKLGLGWAGQGRAGHQWVNVGRGSMHHV</sequence>
<dbReference type="EMBL" id="BPVZ01000002">
    <property type="protein sequence ID" value="GKU88418.1"/>
    <property type="molecule type" value="Genomic_DNA"/>
</dbReference>
<evidence type="ECO:0000313" key="1">
    <source>
        <dbReference type="EMBL" id="GKU88418.1"/>
    </source>
</evidence>
<keyword evidence="2" id="KW-1185">Reference proteome</keyword>
<gene>
    <name evidence="1" type="ORF">SLEP1_g2687</name>
</gene>
<protein>
    <submittedName>
        <fullName evidence="1">Uncharacterized protein</fullName>
    </submittedName>
</protein>
<proteinExistence type="predicted"/>
<reference evidence="1 2" key="1">
    <citation type="journal article" date="2021" name="Commun. Biol.">
        <title>The genome of Shorea leprosula (Dipterocarpaceae) highlights the ecological relevance of drought in aseasonal tropical rainforests.</title>
        <authorList>
            <person name="Ng K.K.S."/>
            <person name="Kobayashi M.J."/>
            <person name="Fawcett J.A."/>
            <person name="Hatakeyama M."/>
            <person name="Paape T."/>
            <person name="Ng C.H."/>
            <person name="Ang C.C."/>
            <person name="Tnah L.H."/>
            <person name="Lee C.T."/>
            <person name="Nishiyama T."/>
            <person name="Sese J."/>
            <person name="O'Brien M.J."/>
            <person name="Copetti D."/>
            <person name="Mohd Noor M.I."/>
            <person name="Ong R.C."/>
            <person name="Putra M."/>
            <person name="Sireger I.Z."/>
            <person name="Indrioko S."/>
            <person name="Kosugi Y."/>
            <person name="Izuno A."/>
            <person name="Isagi Y."/>
            <person name="Lee S.L."/>
            <person name="Shimizu K.K."/>
        </authorList>
    </citation>
    <scope>NUCLEOTIDE SEQUENCE [LARGE SCALE GENOMIC DNA]</scope>
    <source>
        <strain evidence="1">214</strain>
    </source>
</reference>
<accession>A0AAV5HHY5</accession>
<dbReference type="AlphaFoldDB" id="A0AAV5HHY5"/>
<dbReference type="Proteomes" id="UP001054252">
    <property type="component" value="Unassembled WGS sequence"/>
</dbReference>
<comment type="caution">
    <text evidence="1">The sequence shown here is derived from an EMBL/GenBank/DDBJ whole genome shotgun (WGS) entry which is preliminary data.</text>
</comment>
<name>A0AAV5HHY5_9ROSI</name>
<organism evidence="1 2">
    <name type="scientific">Rubroshorea leprosula</name>
    <dbReference type="NCBI Taxonomy" id="152421"/>
    <lineage>
        <taxon>Eukaryota</taxon>
        <taxon>Viridiplantae</taxon>
        <taxon>Streptophyta</taxon>
        <taxon>Embryophyta</taxon>
        <taxon>Tracheophyta</taxon>
        <taxon>Spermatophyta</taxon>
        <taxon>Magnoliopsida</taxon>
        <taxon>eudicotyledons</taxon>
        <taxon>Gunneridae</taxon>
        <taxon>Pentapetalae</taxon>
        <taxon>rosids</taxon>
        <taxon>malvids</taxon>
        <taxon>Malvales</taxon>
        <taxon>Dipterocarpaceae</taxon>
        <taxon>Rubroshorea</taxon>
    </lineage>
</organism>